<keyword evidence="2" id="KW-1185">Reference proteome</keyword>
<comment type="caution">
    <text evidence="1">The sequence shown here is derived from an EMBL/GenBank/DDBJ whole genome shotgun (WGS) entry which is preliminary data.</text>
</comment>
<dbReference type="AlphaFoldDB" id="A0A8X6SFM1"/>
<sequence length="98" mass="10987">MMDRISICEALAKRNEIDPFLRLIVTGDEKWVTYYNIVRKRSWSKSGEAAQTKTIGQEGSTVYLVGLEMIHLLGVASAWPNTKFRSLLSTTGSFEASD</sequence>
<name>A0A8X6SFM1_TRICX</name>
<gene>
    <name evidence="1" type="ORF">TNCV_2629991</name>
</gene>
<dbReference type="Proteomes" id="UP000887159">
    <property type="component" value="Unassembled WGS sequence"/>
</dbReference>
<evidence type="ECO:0000313" key="2">
    <source>
        <dbReference type="Proteomes" id="UP000887159"/>
    </source>
</evidence>
<accession>A0A8X6SFM1</accession>
<dbReference type="InterPro" id="IPR036397">
    <property type="entry name" value="RNaseH_sf"/>
</dbReference>
<organism evidence="1 2">
    <name type="scientific">Trichonephila clavipes</name>
    <name type="common">Golden silk orbweaver</name>
    <name type="synonym">Nephila clavipes</name>
    <dbReference type="NCBI Taxonomy" id="2585209"/>
    <lineage>
        <taxon>Eukaryota</taxon>
        <taxon>Metazoa</taxon>
        <taxon>Ecdysozoa</taxon>
        <taxon>Arthropoda</taxon>
        <taxon>Chelicerata</taxon>
        <taxon>Arachnida</taxon>
        <taxon>Araneae</taxon>
        <taxon>Araneomorphae</taxon>
        <taxon>Entelegynae</taxon>
        <taxon>Araneoidea</taxon>
        <taxon>Nephilidae</taxon>
        <taxon>Trichonephila</taxon>
    </lineage>
</organism>
<dbReference type="EMBL" id="BMAU01021296">
    <property type="protein sequence ID" value="GFY10320.1"/>
    <property type="molecule type" value="Genomic_DNA"/>
</dbReference>
<reference evidence="1" key="1">
    <citation type="submission" date="2020-08" db="EMBL/GenBank/DDBJ databases">
        <title>Multicomponent nature underlies the extraordinary mechanical properties of spider dragline silk.</title>
        <authorList>
            <person name="Kono N."/>
            <person name="Nakamura H."/>
            <person name="Mori M."/>
            <person name="Yoshida Y."/>
            <person name="Ohtoshi R."/>
            <person name="Malay A.D."/>
            <person name="Moran D.A.P."/>
            <person name="Tomita M."/>
            <person name="Numata K."/>
            <person name="Arakawa K."/>
        </authorList>
    </citation>
    <scope>NUCLEOTIDE SEQUENCE</scope>
</reference>
<dbReference type="Gene3D" id="3.30.420.10">
    <property type="entry name" value="Ribonuclease H-like superfamily/Ribonuclease H"/>
    <property type="match status" value="1"/>
</dbReference>
<protein>
    <submittedName>
        <fullName evidence="1">Uncharacterized protein</fullName>
    </submittedName>
</protein>
<dbReference type="GO" id="GO:0003676">
    <property type="term" value="F:nucleic acid binding"/>
    <property type="evidence" value="ECO:0007669"/>
    <property type="project" value="InterPro"/>
</dbReference>
<evidence type="ECO:0000313" key="1">
    <source>
        <dbReference type="EMBL" id="GFY10320.1"/>
    </source>
</evidence>
<proteinExistence type="predicted"/>